<gene>
    <name evidence="3" type="ORF">DFJ69_6189</name>
</gene>
<keyword evidence="4" id="KW-1185">Reference proteome</keyword>
<keyword evidence="2" id="KW-0812">Transmembrane</keyword>
<dbReference type="EMBL" id="QTTT01000001">
    <property type="protein sequence ID" value="REF00633.1"/>
    <property type="molecule type" value="Genomic_DNA"/>
</dbReference>
<evidence type="ECO:0000313" key="4">
    <source>
        <dbReference type="Proteomes" id="UP000256661"/>
    </source>
</evidence>
<feature type="region of interest" description="Disordered" evidence="1">
    <location>
        <begin position="16"/>
        <end position="48"/>
    </location>
</feature>
<comment type="caution">
    <text evidence="3">The sequence shown here is derived from an EMBL/GenBank/DDBJ whole genome shotgun (WGS) entry which is preliminary data.</text>
</comment>
<keyword evidence="2" id="KW-1133">Transmembrane helix</keyword>
<feature type="transmembrane region" description="Helical" evidence="2">
    <location>
        <begin position="63"/>
        <end position="82"/>
    </location>
</feature>
<protein>
    <submittedName>
        <fullName evidence="3">Uncharacterized protein</fullName>
    </submittedName>
</protein>
<evidence type="ECO:0000256" key="1">
    <source>
        <dbReference type="SAM" id="MobiDB-lite"/>
    </source>
</evidence>
<dbReference type="RefSeq" id="WP_211328857.1">
    <property type="nucleotide sequence ID" value="NZ_QTTT01000001.1"/>
</dbReference>
<name>A0A3D9SXF1_9ACTN</name>
<sequence>MRTPQALLTEHADRVRTGPLIAAPAHDTPTVGTSPGTNVPDSPPIEPPGLGAPVEMLIGWGKWGVLVCGVAGLLICAGQMAIGRRNRSSMAADGATGIPWVLGGLSLAGVGTGLVGQFFSGG</sequence>
<keyword evidence="2" id="KW-0472">Membrane</keyword>
<feature type="compositionally biased region" description="Polar residues" evidence="1">
    <location>
        <begin position="30"/>
        <end position="40"/>
    </location>
</feature>
<dbReference type="AlphaFoldDB" id="A0A3D9SXF1"/>
<evidence type="ECO:0000256" key="2">
    <source>
        <dbReference type="SAM" id="Phobius"/>
    </source>
</evidence>
<proteinExistence type="predicted"/>
<accession>A0A3D9SXF1</accession>
<evidence type="ECO:0000313" key="3">
    <source>
        <dbReference type="EMBL" id="REF00633.1"/>
    </source>
</evidence>
<organism evidence="3 4">
    <name type="scientific">Thermomonospora umbrina</name>
    <dbReference type="NCBI Taxonomy" id="111806"/>
    <lineage>
        <taxon>Bacteria</taxon>
        <taxon>Bacillati</taxon>
        <taxon>Actinomycetota</taxon>
        <taxon>Actinomycetes</taxon>
        <taxon>Streptosporangiales</taxon>
        <taxon>Thermomonosporaceae</taxon>
        <taxon>Thermomonospora</taxon>
    </lineage>
</organism>
<dbReference type="Proteomes" id="UP000256661">
    <property type="component" value="Unassembled WGS sequence"/>
</dbReference>
<feature type="transmembrane region" description="Helical" evidence="2">
    <location>
        <begin position="94"/>
        <end position="119"/>
    </location>
</feature>
<reference evidence="3 4" key="1">
    <citation type="submission" date="2018-08" db="EMBL/GenBank/DDBJ databases">
        <title>Sequencing the genomes of 1000 actinobacteria strains.</title>
        <authorList>
            <person name="Klenk H.-P."/>
        </authorList>
    </citation>
    <scope>NUCLEOTIDE SEQUENCE [LARGE SCALE GENOMIC DNA]</scope>
    <source>
        <strain evidence="3 4">DSM 43927</strain>
    </source>
</reference>